<dbReference type="AlphaFoldDB" id="A0A392S400"/>
<dbReference type="Proteomes" id="UP000265520">
    <property type="component" value="Unassembled WGS sequence"/>
</dbReference>
<feature type="non-terminal residue" evidence="1">
    <location>
        <position position="85"/>
    </location>
</feature>
<accession>A0A392S400</accession>
<sequence>MNWKKQTMSFWNNKKWVTLQGIEGYKASMVALQSILSKPRISEQRVFWEMEKHEHKTANSDLNQNQQMELNIVLQQYAAVFKEPS</sequence>
<dbReference type="EMBL" id="LXQA010310875">
    <property type="protein sequence ID" value="MCI42934.1"/>
    <property type="molecule type" value="Genomic_DNA"/>
</dbReference>
<keyword evidence="2" id="KW-1185">Reference proteome</keyword>
<evidence type="ECO:0000313" key="2">
    <source>
        <dbReference type="Proteomes" id="UP000265520"/>
    </source>
</evidence>
<organism evidence="1 2">
    <name type="scientific">Trifolium medium</name>
    <dbReference type="NCBI Taxonomy" id="97028"/>
    <lineage>
        <taxon>Eukaryota</taxon>
        <taxon>Viridiplantae</taxon>
        <taxon>Streptophyta</taxon>
        <taxon>Embryophyta</taxon>
        <taxon>Tracheophyta</taxon>
        <taxon>Spermatophyta</taxon>
        <taxon>Magnoliopsida</taxon>
        <taxon>eudicotyledons</taxon>
        <taxon>Gunneridae</taxon>
        <taxon>Pentapetalae</taxon>
        <taxon>rosids</taxon>
        <taxon>fabids</taxon>
        <taxon>Fabales</taxon>
        <taxon>Fabaceae</taxon>
        <taxon>Papilionoideae</taxon>
        <taxon>50 kb inversion clade</taxon>
        <taxon>NPAAA clade</taxon>
        <taxon>Hologalegina</taxon>
        <taxon>IRL clade</taxon>
        <taxon>Trifolieae</taxon>
        <taxon>Trifolium</taxon>
    </lineage>
</organism>
<comment type="caution">
    <text evidence="1">The sequence shown here is derived from an EMBL/GenBank/DDBJ whole genome shotgun (WGS) entry which is preliminary data.</text>
</comment>
<proteinExistence type="predicted"/>
<protein>
    <submittedName>
        <fullName evidence="1">Uncharacterized protein</fullName>
    </submittedName>
</protein>
<evidence type="ECO:0000313" key="1">
    <source>
        <dbReference type="EMBL" id="MCI42934.1"/>
    </source>
</evidence>
<name>A0A392S400_9FABA</name>
<reference evidence="1 2" key="1">
    <citation type="journal article" date="2018" name="Front. Plant Sci.">
        <title>Red Clover (Trifolium pratense) and Zigzag Clover (T. medium) - A Picture of Genomic Similarities and Differences.</title>
        <authorList>
            <person name="Dluhosova J."/>
            <person name="Istvanek J."/>
            <person name="Nedelnik J."/>
            <person name="Repkova J."/>
        </authorList>
    </citation>
    <scope>NUCLEOTIDE SEQUENCE [LARGE SCALE GENOMIC DNA]</scope>
    <source>
        <strain evidence="2">cv. 10/8</strain>
        <tissue evidence="1">Leaf</tissue>
    </source>
</reference>